<dbReference type="CDD" id="cd01056">
    <property type="entry name" value="Euk_Ferritin"/>
    <property type="match status" value="1"/>
</dbReference>
<dbReference type="GO" id="GO:0004322">
    <property type="term" value="F:ferroxidase activity"/>
    <property type="evidence" value="ECO:0007669"/>
    <property type="project" value="UniProtKB-EC"/>
</dbReference>
<name>A0A1A7W6H4_9TELE</name>
<keyword evidence="2 8" id="KW-0409">Iron storage</keyword>
<dbReference type="EMBL" id="HADW01000187">
    <property type="protein sequence ID" value="SBP01587.1"/>
    <property type="molecule type" value="Transcribed_RNA"/>
</dbReference>
<evidence type="ECO:0000256" key="6">
    <source>
        <dbReference type="ARBA" id="ARBA00047990"/>
    </source>
</evidence>
<reference evidence="10" key="2">
    <citation type="submission" date="2016-06" db="EMBL/GenBank/DDBJ databases">
        <title>The genome of a short-lived fish provides insights into sex chromosome evolution and the genetic control of aging.</title>
        <authorList>
            <person name="Reichwald K."/>
            <person name="Felder M."/>
            <person name="Petzold A."/>
            <person name="Koch P."/>
            <person name="Groth M."/>
            <person name="Platzer M."/>
        </authorList>
    </citation>
    <scope>NUCLEOTIDE SEQUENCE</scope>
    <source>
        <tissue evidence="10">Brain</tissue>
    </source>
</reference>
<evidence type="ECO:0000256" key="8">
    <source>
        <dbReference type="RuleBase" id="RU361145"/>
    </source>
</evidence>
<organism evidence="10">
    <name type="scientific">Iconisemion striatum</name>
    <dbReference type="NCBI Taxonomy" id="60296"/>
    <lineage>
        <taxon>Eukaryota</taxon>
        <taxon>Metazoa</taxon>
        <taxon>Chordata</taxon>
        <taxon>Craniata</taxon>
        <taxon>Vertebrata</taxon>
        <taxon>Euteleostomi</taxon>
        <taxon>Actinopterygii</taxon>
        <taxon>Neopterygii</taxon>
        <taxon>Teleostei</taxon>
        <taxon>Neoteleostei</taxon>
        <taxon>Acanthomorphata</taxon>
        <taxon>Ovalentaria</taxon>
        <taxon>Atherinomorphae</taxon>
        <taxon>Cyprinodontiformes</taxon>
        <taxon>Nothobranchiidae</taxon>
        <taxon>Iconisemion</taxon>
    </lineage>
</organism>
<sequence>MQSAVKQNFHKDTEGDLNKLINLKLNASYTYLALGMYFDRDDVALPHFSSFFLERSEKEREQAEKLLEYQNVRGGRILLQTIAKPSREDWRGGLDALTFSLEYQKSLNTCILEVHRSADGHKDPHLCDFLEQNFLVDSHDTIKKLGDHVSSLSRLAGSETDGSMGEYLFDRHSL</sequence>
<dbReference type="PANTHER" id="PTHR11431:SF106">
    <property type="entry name" value="FERRITIN"/>
    <property type="match status" value="1"/>
</dbReference>
<comment type="catalytic activity">
    <reaction evidence="6">
        <text>4 Fe(2+) + O2 + 4 H(+) = 4 Fe(3+) + 2 H2O</text>
        <dbReference type="Rhea" id="RHEA:11148"/>
        <dbReference type="ChEBI" id="CHEBI:15377"/>
        <dbReference type="ChEBI" id="CHEBI:15378"/>
        <dbReference type="ChEBI" id="CHEBI:15379"/>
        <dbReference type="ChEBI" id="CHEBI:29033"/>
        <dbReference type="ChEBI" id="CHEBI:29034"/>
        <dbReference type="EC" id="1.16.3.1"/>
    </reaction>
</comment>
<gene>
    <name evidence="10" type="primary">OLA.3497</name>
</gene>
<protein>
    <recommendedName>
        <fullName evidence="8">Ferritin</fullName>
    </recommendedName>
</protein>
<dbReference type="GO" id="GO:0005737">
    <property type="term" value="C:cytoplasm"/>
    <property type="evidence" value="ECO:0007669"/>
    <property type="project" value="TreeGrafter"/>
</dbReference>
<keyword evidence="4" id="KW-0560">Oxidoreductase</keyword>
<dbReference type="InterPro" id="IPR012347">
    <property type="entry name" value="Ferritin-like"/>
</dbReference>
<dbReference type="InterPro" id="IPR001519">
    <property type="entry name" value="Ferritin"/>
</dbReference>
<dbReference type="FunFam" id="1.20.1260.10:FF:000002">
    <property type="entry name" value="Ferritin, mitochondrial"/>
    <property type="match status" value="1"/>
</dbReference>
<evidence type="ECO:0000256" key="5">
    <source>
        <dbReference type="ARBA" id="ARBA00023004"/>
    </source>
</evidence>
<accession>A0A1A7W6H4</accession>
<keyword evidence="3 7" id="KW-0479">Metal-binding</keyword>
<dbReference type="Pfam" id="PF00210">
    <property type="entry name" value="Ferritin"/>
    <property type="match status" value="1"/>
</dbReference>
<dbReference type="GO" id="GO:0006826">
    <property type="term" value="P:iron ion transport"/>
    <property type="evidence" value="ECO:0007669"/>
    <property type="project" value="InterPro"/>
</dbReference>
<evidence type="ECO:0000256" key="7">
    <source>
        <dbReference type="PIRSR" id="PIRSR601519-1"/>
    </source>
</evidence>
<dbReference type="InterPro" id="IPR008331">
    <property type="entry name" value="Ferritin_DPS_dom"/>
</dbReference>
<feature type="binding site" evidence="7">
    <location>
        <position position="59"/>
    </location>
    <ligand>
        <name>Fe cation</name>
        <dbReference type="ChEBI" id="CHEBI:24875"/>
        <label>1</label>
    </ligand>
</feature>
<comment type="similarity">
    <text evidence="1 8">Belongs to the ferritin family.</text>
</comment>
<dbReference type="PROSITE" id="PS00204">
    <property type="entry name" value="FERRITIN_2"/>
    <property type="match status" value="1"/>
</dbReference>
<evidence type="ECO:0000313" key="10">
    <source>
        <dbReference type="EMBL" id="SBP01587.1"/>
    </source>
</evidence>
<proteinExistence type="inferred from homology"/>
<dbReference type="GO" id="GO:0008198">
    <property type="term" value="F:ferrous iron binding"/>
    <property type="evidence" value="ECO:0007669"/>
    <property type="project" value="TreeGrafter"/>
</dbReference>
<evidence type="ECO:0000256" key="3">
    <source>
        <dbReference type="ARBA" id="ARBA00022723"/>
    </source>
</evidence>
<dbReference type="PROSITE" id="PS50905">
    <property type="entry name" value="FERRITIN_LIKE"/>
    <property type="match status" value="1"/>
</dbReference>
<keyword evidence="5 7" id="KW-0408">Iron</keyword>
<dbReference type="Gene3D" id="1.20.1260.10">
    <property type="match status" value="1"/>
</dbReference>
<comment type="function">
    <text evidence="8">Stores iron in a soluble, non-toxic, readily available form. Important for iron homeostasis. Iron is taken up in the ferrous form and deposited as ferric hydroxides after oxidation.</text>
</comment>
<dbReference type="InterPro" id="IPR009078">
    <property type="entry name" value="Ferritin-like_SF"/>
</dbReference>
<evidence type="ECO:0000256" key="4">
    <source>
        <dbReference type="ARBA" id="ARBA00023002"/>
    </source>
</evidence>
<dbReference type="GO" id="GO:0006879">
    <property type="term" value="P:intracellular iron ion homeostasis"/>
    <property type="evidence" value="ECO:0007669"/>
    <property type="project" value="UniProtKB-KW"/>
</dbReference>
<dbReference type="InterPro" id="IPR009040">
    <property type="entry name" value="Ferritin-like_diiron"/>
</dbReference>
<evidence type="ECO:0000256" key="1">
    <source>
        <dbReference type="ARBA" id="ARBA00007513"/>
    </source>
</evidence>
<evidence type="ECO:0000256" key="2">
    <source>
        <dbReference type="ARBA" id="ARBA00022434"/>
    </source>
</evidence>
<dbReference type="PANTHER" id="PTHR11431">
    <property type="entry name" value="FERRITIN"/>
    <property type="match status" value="1"/>
</dbReference>
<dbReference type="InterPro" id="IPR014034">
    <property type="entry name" value="Ferritin_CS"/>
</dbReference>
<evidence type="ECO:0000259" key="9">
    <source>
        <dbReference type="PROSITE" id="PS50905"/>
    </source>
</evidence>
<reference evidence="10" key="1">
    <citation type="submission" date="2016-05" db="EMBL/GenBank/DDBJ databases">
        <authorList>
            <person name="Lavstsen T."/>
            <person name="Jespersen J.S."/>
        </authorList>
    </citation>
    <scope>NUCLEOTIDE SEQUENCE</scope>
    <source>
        <tissue evidence="10">Brain</tissue>
    </source>
</reference>
<dbReference type="SUPFAM" id="SSF47240">
    <property type="entry name" value="Ferritin-like"/>
    <property type="match status" value="1"/>
</dbReference>
<dbReference type="AlphaFoldDB" id="A0A1A7W6H4"/>
<feature type="domain" description="Ferritin-like diiron" evidence="9">
    <location>
        <begin position="7"/>
        <end position="156"/>
    </location>
</feature>
<dbReference type="GO" id="GO:0008199">
    <property type="term" value="F:ferric iron binding"/>
    <property type="evidence" value="ECO:0007669"/>
    <property type="project" value="InterPro"/>
</dbReference>